<protein>
    <submittedName>
        <fullName evidence="3">Uncharacterized protein</fullName>
    </submittedName>
</protein>
<accession>A0AAN6KC39</accession>
<proteinExistence type="predicted"/>
<dbReference type="AlphaFoldDB" id="A0AAN6KC39"/>
<gene>
    <name evidence="3" type="ORF">LTR91_014144</name>
</gene>
<evidence type="ECO:0000313" key="4">
    <source>
        <dbReference type="Proteomes" id="UP001175353"/>
    </source>
</evidence>
<feature type="region of interest" description="Disordered" evidence="2">
    <location>
        <begin position="96"/>
        <end position="117"/>
    </location>
</feature>
<keyword evidence="1" id="KW-0175">Coiled coil</keyword>
<keyword evidence="4" id="KW-1185">Reference proteome</keyword>
<feature type="coiled-coil region" evidence="1">
    <location>
        <begin position="18"/>
        <end position="45"/>
    </location>
</feature>
<evidence type="ECO:0000256" key="2">
    <source>
        <dbReference type="SAM" id="MobiDB-lite"/>
    </source>
</evidence>
<dbReference type="Proteomes" id="UP001175353">
    <property type="component" value="Unassembled WGS sequence"/>
</dbReference>
<reference evidence="3" key="1">
    <citation type="submission" date="2023-06" db="EMBL/GenBank/DDBJ databases">
        <title>Black Yeasts Isolated from many extreme environments.</title>
        <authorList>
            <person name="Coleine C."/>
            <person name="Stajich J.E."/>
            <person name="Selbmann L."/>
        </authorList>
    </citation>
    <scope>NUCLEOTIDE SEQUENCE</scope>
    <source>
        <strain evidence="3">CCFEE 5200</strain>
    </source>
</reference>
<comment type="caution">
    <text evidence="3">The sequence shown here is derived from an EMBL/GenBank/DDBJ whole genome shotgun (WGS) entry which is preliminary data.</text>
</comment>
<evidence type="ECO:0000313" key="3">
    <source>
        <dbReference type="EMBL" id="KAK0975011.1"/>
    </source>
</evidence>
<organism evidence="3 4">
    <name type="scientific">Friedmanniomyces endolithicus</name>
    <dbReference type="NCBI Taxonomy" id="329885"/>
    <lineage>
        <taxon>Eukaryota</taxon>
        <taxon>Fungi</taxon>
        <taxon>Dikarya</taxon>
        <taxon>Ascomycota</taxon>
        <taxon>Pezizomycotina</taxon>
        <taxon>Dothideomycetes</taxon>
        <taxon>Dothideomycetidae</taxon>
        <taxon>Mycosphaerellales</taxon>
        <taxon>Teratosphaeriaceae</taxon>
        <taxon>Friedmanniomyces</taxon>
    </lineage>
</organism>
<feature type="compositionally biased region" description="Acidic residues" evidence="2">
    <location>
        <begin position="344"/>
        <end position="358"/>
    </location>
</feature>
<dbReference type="EMBL" id="JAUJLE010000149">
    <property type="protein sequence ID" value="KAK0975011.1"/>
    <property type="molecule type" value="Genomic_DNA"/>
</dbReference>
<feature type="compositionally biased region" description="Basic residues" evidence="2">
    <location>
        <begin position="329"/>
        <end position="340"/>
    </location>
</feature>
<name>A0AAN6KC39_9PEZI</name>
<sequence length="358" mass="39721">MDVDQQYGEDVGRLVTEDQKLKTELAALEKDIAEAVEKRDRVKCSILKNQQQLLTVAQDYATRSQTPAASTLEDPPIIRTATVQLKAEKMEGESLSLGEDEDSFVSARPRGRRNVQAKSRDPTRFACIHPDFPTVISVDRAWTEIWCGRCGTNYSAHNKLFRGIVGLHLHWQTHAGDPEHVSHMKDVSQAACLRDSMRRMVSSRDVELMRAGNAPQDVKYGYRDANNNHERMTPGANGAGSKRHTTGPAFETSKIVAGTISATHNTFRANTLSRSDLASTAKPFAGTPAKRSKCTAATSLHAAVQKQRLTEYEAYQNLETHARAEGTPKSKKMRLGHKSKHLDEDEAEPDEVWEISSA</sequence>
<feature type="region of interest" description="Disordered" evidence="2">
    <location>
        <begin position="320"/>
        <end position="358"/>
    </location>
</feature>
<evidence type="ECO:0000256" key="1">
    <source>
        <dbReference type="SAM" id="Coils"/>
    </source>
</evidence>